<dbReference type="Proteomes" id="UP000324705">
    <property type="component" value="Chromosome 2B"/>
</dbReference>
<gene>
    <name evidence="2" type="ORF">TRITD_2Bv1G236760</name>
</gene>
<evidence type="ECO:0000256" key="1">
    <source>
        <dbReference type="SAM" id="MobiDB-lite"/>
    </source>
</evidence>
<dbReference type="PANTHER" id="PTHR33087:SF46">
    <property type="entry name" value="OS07G0539200 PROTEIN"/>
    <property type="match status" value="1"/>
</dbReference>
<feature type="compositionally biased region" description="Basic and acidic residues" evidence="1">
    <location>
        <begin position="255"/>
        <end position="319"/>
    </location>
</feature>
<accession>A0A9R1Q0Q8</accession>
<sequence>MAWNGDHSLRPAEVFTVIHATPAMHQEAALLGSNAVVAWLDRDLKATTQEIADAIVLELGMLAEDVCVVKHFPEAFLVRFFHQHHCADAAGRRDLKFRDTRLQMRPWRLEAHSEHVDLVHHVRLCLDGLPLQAWDDFAVAQAIGPGCSIDYIETASKLKTNTEVLGVWAWTASPANVPRVNWVTLPARAGGQPIVGRRGLERRVIIHLSIHEDPTQGPRIVSKGYTYQKGVIDGERQARDPRERISRPVERHRRDHDDDPGHGRDDRERRGRDNSRSREGWGDRIRRSLSRHPRDASRDNRREDGRDGRRDGGGRRRSAEPSVPDGVLLGSGSASVDAVRARESLPVQAPPLAAGRGRSPARQLSPRSARRRSQDALTPPASPPLSPTTVLPPVPRSRRSDDRPSPLSQAPPSQTLLRLCSPDTLQAPLPSPTKPPGFEASPTPPLLSTGPLQRTPEPVRLRRGAVGAGGAVSLQCLAPLFAERQEAILDSPATTPARAPTARRKTMAGITISKTGGGFSIAKSRSAARPKAAPVARAAEILVCRSLGIVKDGEDITAAALEAFAERFKEQLSPEVIVAMRGLFKLDDGNAIGVEEALIAHGGVGSLDLDSNDGGAATLQAAT</sequence>
<organism evidence="2 3">
    <name type="scientific">Triticum turgidum subsp. durum</name>
    <name type="common">Durum wheat</name>
    <name type="synonym">Triticum durum</name>
    <dbReference type="NCBI Taxonomy" id="4567"/>
    <lineage>
        <taxon>Eukaryota</taxon>
        <taxon>Viridiplantae</taxon>
        <taxon>Streptophyta</taxon>
        <taxon>Embryophyta</taxon>
        <taxon>Tracheophyta</taxon>
        <taxon>Spermatophyta</taxon>
        <taxon>Magnoliopsida</taxon>
        <taxon>Liliopsida</taxon>
        <taxon>Poales</taxon>
        <taxon>Poaceae</taxon>
        <taxon>BOP clade</taxon>
        <taxon>Pooideae</taxon>
        <taxon>Triticodae</taxon>
        <taxon>Triticeae</taxon>
        <taxon>Triticinae</taxon>
        <taxon>Triticum</taxon>
    </lineage>
</organism>
<dbReference type="InterPro" id="IPR053253">
    <property type="entry name" value="Sex_diff_modulator"/>
</dbReference>
<feature type="region of interest" description="Disordered" evidence="1">
    <location>
        <begin position="215"/>
        <end position="456"/>
    </location>
</feature>
<keyword evidence="3" id="KW-1185">Reference proteome</keyword>
<dbReference type="OMA" id="MRPWRLE"/>
<reference evidence="2 3" key="1">
    <citation type="submission" date="2017-09" db="EMBL/GenBank/DDBJ databases">
        <authorList>
            <consortium name="International Durum Wheat Genome Sequencing Consortium (IDWGSC)"/>
            <person name="Milanesi L."/>
        </authorList>
    </citation>
    <scope>NUCLEOTIDE SEQUENCE [LARGE SCALE GENOMIC DNA]</scope>
    <source>
        <strain evidence="3">cv. Svevo</strain>
    </source>
</reference>
<protein>
    <recommendedName>
        <fullName evidence="4">DUF4283 domain-containing protein</fullName>
    </recommendedName>
</protein>
<feature type="compositionally biased region" description="Basic and acidic residues" evidence="1">
    <location>
        <begin position="232"/>
        <end position="249"/>
    </location>
</feature>
<dbReference type="Gramene" id="TRITD2Bv1G236760.1">
    <property type="protein sequence ID" value="TRITD2Bv1G236760.1"/>
    <property type="gene ID" value="TRITD2Bv1G236760"/>
</dbReference>
<proteinExistence type="predicted"/>
<evidence type="ECO:0008006" key="4">
    <source>
        <dbReference type="Google" id="ProtNLM"/>
    </source>
</evidence>
<evidence type="ECO:0000313" key="2">
    <source>
        <dbReference type="EMBL" id="VAH53038.1"/>
    </source>
</evidence>
<dbReference type="EMBL" id="LT934114">
    <property type="protein sequence ID" value="VAH53038.1"/>
    <property type="molecule type" value="Genomic_DNA"/>
</dbReference>
<dbReference type="AlphaFoldDB" id="A0A9R1Q0Q8"/>
<dbReference type="PANTHER" id="PTHR33087">
    <property type="entry name" value="OS07G0539200 PROTEIN"/>
    <property type="match status" value="1"/>
</dbReference>
<evidence type="ECO:0000313" key="3">
    <source>
        <dbReference type="Proteomes" id="UP000324705"/>
    </source>
</evidence>
<feature type="compositionally biased region" description="Pro residues" evidence="1">
    <location>
        <begin position="380"/>
        <end position="395"/>
    </location>
</feature>
<name>A0A9R1Q0Q8_TRITD</name>